<proteinExistence type="predicted"/>
<organism evidence="2 3">
    <name type="scientific">Rubroshorea leprosula</name>
    <dbReference type="NCBI Taxonomy" id="152421"/>
    <lineage>
        <taxon>Eukaryota</taxon>
        <taxon>Viridiplantae</taxon>
        <taxon>Streptophyta</taxon>
        <taxon>Embryophyta</taxon>
        <taxon>Tracheophyta</taxon>
        <taxon>Spermatophyta</taxon>
        <taxon>Magnoliopsida</taxon>
        <taxon>eudicotyledons</taxon>
        <taxon>Gunneridae</taxon>
        <taxon>Pentapetalae</taxon>
        <taxon>rosids</taxon>
        <taxon>malvids</taxon>
        <taxon>Malvales</taxon>
        <taxon>Dipterocarpaceae</taxon>
        <taxon>Rubroshorea</taxon>
    </lineage>
</organism>
<accession>A0AAV5HIY7</accession>
<dbReference type="Proteomes" id="UP001054252">
    <property type="component" value="Unassembled WGS sequence"/>
</dbReference>
<evidence type="ECO:0000313" key="2">
    <source>
        <dbReference type="EMBL" id="GKU88792.1"/>
    </source>
</evidence>
<comment type="caution">
    <text evidence="2">The sequence shown here is derived from an EMBL/GenBank/DDBJ whole genome shotgun (WGS) entry which is preliminary data.</text>
</comment>
<evidence type="ECO:0000256" key="1">
    <source>
        <dbReference type="SAM" id="SignalP"/>
    </source>
</evidence>
<sequence>MLLLVILLMVESYGNHSKSTTYSSQAHATSICTDLRTAHSKPRGLTPPTVQLPDLTV</sequence>
<gene>
    <name evidence="2" type="ORF">SLEP1_g3013</name>
</gene>
<reference evidence="2 3" key="1">
    <citation type="journal article" date="2021" name="Commun. Biol.">
        <title>The genome of Shorea leprosula (Dipterocarpaceae) highlights the ecological relevance of drought in aseasonal tropical rainforests.</title>
        <authorList>
            <person name="Ng K.K.S."/>
            <person name="Kobayashi M.J."/>
            <person name="Fawcett J.A."/>
            <person name="Hatakeyama M."/>
            <person name="Paape T."/>
            <person name="Ng C.H."/>
            <person name="Ang C.C."/>
            <person name="Tnah L.H."/>
            <person name="Lee C.T."/>
            <person name="Nishiyama T."/>
            <person name="Sese J."/>
            <person name="O'Brien M.J."/>
            <person name="Copetti D."/>
            <person name="Mohd Noor M.I."/>
            <person name="Ong R.C."/>
            <person name="Putra M."/>
            <person name="Sireger I.Z."/>
            <person name="Indrioko S."/>
            <person name="Kosugi Y."/>
            <person name="Izuno A."/>
            <person name="Isagi Y."/>
            <person name="Lee S.L."/>
            <person name="Shimizu K.K."/>
        </authorList>
    </citation>
    <scope>NUCLEOTIDE SEQUENCE [LARGE SCALE GENOMIC DNA]</scope>
    <source>
        <strain evidence="2">214</strain>
    </source>
</reference>
<feature type="signal peptide" evidence="1">
    <location>
        <begin position="1"/>
        <end position="17"/>
    </location>
</feature>
<keyword evidence="3" id="KW-1185">Reference proteome</keyword>
<protein>
    <submittedName>
        <fullName evidence="2">Uncharacterized protein</fullName>
    </submittedName>
</protein>
<evidence type="ECO:0000313" key="3">
    <source>
        <dbReference type="Proteomes" id="UP001054252"/>
    </source>
</evidence>
<dbReference type="AlphaFoldDB" id="A0AAV5HIY7"/>
<name>A0AAV5HIY7_9ROSI</name>
<keyword evidence="1" id="KW-0732">Signal</keyword>
<feature type="chain" id="PRO_5043966388" evidence="1">
    <location>
        <begin position="18"/>
        <end position="57"/>
    </location>
</feature>
<dbReference type="EMBL" id="BPVZ01000003">
    <property type="protein sequence ID" value="GKU88792.1"/>
    <property type="molecule type" value="Genomic_DNA"/>
</dbReference>